<evidence type="ECO:0000313" key="1">
    <source>
        <dbReference type="EMBL" id="KAK9319879.1"/>
    </source>
</evidence>
<protein>
    <submittedName>
        <fullName evidence="1">Uncharacterized protein</fullName>
    </submittedName>
</protein>
<reference evidence="2" key="1">
    <citation type="journal article" date="2024" name="Front. Bioeng. Biotechnol.">
        <title>Genome-scale model development and genomic sequencing of the oleaginous clade Lipomyces.</title>
        <authorList>
            <person name="Czajka J.J."/>
            <person name="Han Y."/>
            <person name="Kim J."/>
            <person name="Mondo S.J."/>
            <person name="Hofstad B.A."/>
            <person name="Robles A."/>
            <person name="Haridas S."/>
            <person name="Riley R."/>
            <person name="LaButti K."/>
            <person name="Pangilinan J."/>
            <person name="Andreopoulos W."/>
            <person name="Lipzen A."/>
            <person name="Yan J."/>
            <person name="Wang M."/>
            <person name="Ng V."/>
            <person name="Grigoriev I.V."/>
            <person name="Spatafora J.W."/>
            <person name="Magnuson J.K."/>
            <person name="Baker S.E."/>
            <person name="Pomraning K.R."/>
        </authorList>
    </citation>
    <scope>NUCLEOTIDE SEQUENCE [LARGE SCALE GENOMIC DNA]</scope>
    <source>
        <strain evidence="2">CBS 10300</strain>
    </source>
</reference>
<sequence length="156" mass="17366">MLATIIQVFTTAGAITFLMKGIPDLCSFTQASRFVCTFPHTLYSETLLQGVVGPNRTFNGLYPVLKYAFLMGVFAAVPAWAIRKRFRVFEFVDPGFLPALPVGAVLIISHTIPKDSTYHFSSFFFLNQESQLKREFDASPDEKGAIENLEHAAHDA</sequence>
<gene>
    <name evidence="1" type="ORF">V1517DRAFT_331128</name>
</gene>
<dbReference type="Proteomes" id="UP001489719">
    <property type="component" value="Unassembled WGS sequence"/>
</dbReference>
<proteinExistence type="predicted"/>
<evidence type="ECO:0000313" key="2">
    <source>
        <dbReference type="Proteomes" id="UP001489719"/>
    </source>
</evidence>
<keyword evidence="2" id="KW-1185">Reference proteome</keyword>
<dbReference type="EMBL" id="MU970156">
    <property type="protein sequence ID" value="KAK9319879.1"/>
    <property type="molecule type" value="Genomic_DNA"/>
</dbReference>
<accession>A0ACC3TFD6</accession>
<comment type="caution">
    <text evidence="1">The sequence shown here is derived from an EMBL/GenBank/DDBJ whole genome shotgun (WGS) entry which is preliminary data.</text>
</comment>
<organism evidence="1 2">
    <name type="scientific">Lipomyces orientalis</name>
    <dbReference type="NCBI Taxonomy" id="1233043"/>
    <lineage>
        <taxon>Eukaryota</taxon>
        <taxon>Fungi</taxon>
        <taxon>Dikarya</taxon>
        <taxon>Ascomycota</taxon>
        <taxon>Saccharomycotina</taxon>
        <taxon>Lipomycetes</taxon>
        <taxon>Lipomycetales</taxon>
        <taxon>Lipomycetaceae</taxon>
        <taxon>Lipomyces</taxon>
    </lineage>
</organism>
<name>A0ACC3TFD6_9ASCO</name>